<dbReference type="GO" id="GO:0004674">
    <property type="term" value="F:protein serine/threonine kinase activity"/>
    <property type="evidence" value="ECO:0007669"/>
    <property type="project" value="TreeGrafter"/>
</dbReference>
<dbReference type="Pfam" id="PF07714">
    <property type="entry name" value="PK_Tyr_Ser-Thr"/>
    <property type="match status" value="1"/>
</dbReference>
<dbReference type="Proteomes" id="UP000822688">
    <property type="component" value="Chromosome 3"/>
</dbReference>
<organism evidence="3 4">
    <name type="scientific">Ceratodon purpureus</name>
    <name type="common">Fire moss</name>
    <name type="synonym">Dicranum purpureum</name>
    <dbReference type="NCBI Taxonomy" id="3225"/>
    <lineage>
        <taxon>Eukaryota</taxon>
        <taxon>Viridiplantae</taxon>
        <taxon>Streptophyta</taxon>
        <taxon>Embryophyta</taxon>
        <taxon>Bryophyta</taxon>
        <taxon>Bryophytina</taxon>
        <taxon>Bryopsida</taxon>
        <taxon>Dicranidae</taxon>
        <taxon>Pseudoditrichales</taxon>
        <taxon>Ditrichaceae</taxon>
        <taxon>Ceratodon</taxon>
    </lineage>
</organism>
<dbReference type="Gene3D" id="1.10.510.10">
    <property type="entry name" value="Transferase(Phosphotransferase) domain 1"/>
    <property type="match status" value="1"/>
</dbReference>
<dbReference type="SUPFAM" id="SSF56112">
    <property type="entry name" value="Protein kinase-like (PK-like)"/>
    <property type="match status" value="1"/>
</dbReference>
<evidence type="ECO:0000313" key="4">
    <source>
        <dbReference type="Proteomes" id="UP000822688"/>
    </source>
</evidence>
<proteinExistence type="predicted"/>
<feature type="transmembrane region" description="Helical" evidence="1">
    <location>
        <begin position="671"/>
        <end position="696"/>
    </location>
</feature>
<dbReference type="PANTHER" id="PTHR44329">
    <property type="entry name" value="SERINE/THREONINE-PROTEIN KINASE TNNI3K-RELATED"/>
    <property type="match status" value="1"/>
</dbReference>
<dbReference type="InterPro" id="IPR051681">
    <property type="entry name" value="Ser/Thr_Kinases-Pseudokinases"/>
</dbReference>
<evidence type="ECO:0000256" key="1">
    <source>
        <dbReference type="SAM" id="Phobius"/>
    </source>
</evidence>
<feature type="transmembrane region" description="Helical" evidence="1">
    <location>
        <begin position="44"/>
        <end position="69"/>
    </location>
</feature>
<reference evidence="3" key="1">
    <citation type="submission" date="2020-06" db="EMBL/GenBank/DDBJ databases">
        <title>WGS assembly of Ceratodon purpureus strain R40.</title>
        <authorList>
            <person name="Carey S.B."/>
            <person name="Jenkins J."/>
            <person name="Shu S."/>
            <person name="Lovell J.T."/>
            <person name="Sreedasyam A."/>
            <person name="Maumus F."/>
            <person name="Tiley G.P."/>
            <person name="Fernandez-Pozo N."/>
            <person name="Barry K."/>
            <person name="Chen C."/>
            <person name="Wang M."/>
            <person name="Lipzen A."/>
            <person name="Daum C."/>
            <person name="Saski C.A."/>
            <person name="Payton A.C."/>
            <person name="Mcbreen J.C."/>
            <person name="Conrad R.E."/>
            <person name="Kollar L.M."/>
            <person name="Olsson S."/>
            <person name="Huttunen S."/>
            <person name="Landis J.B."/>
            <person name="Wickett N.J."/>
            <person name="Johnson M.G."/>
            <person name="Rensing S.A."/>
            <person name="Grimwood J."/>
            <person name="Schmutz J."/>
            <person name="Mcdaniel S.F."/>
        </authorList>
    </citation>
    <scope>NUCLEOTIDE SEQUENCE</scope>
    <source>
        <strain evidence="3">R40</strain>
    </source>
</reference>
<dbReference type="GO" id="GO:0005524">
    <property type="term" value="F:ATP binding"/>
    <property type="evidence" value="ECO:0007669"/>
    <property type="project" value="InterPro"/>
</dbReference>
<keyword evidence="1" id="KW-0812">Transmembrane</keyword>
<dbReference type="PROSITE" id="PS50011">
    <property type="entry name" value="PROTEIN_KINASE_DOM"/>
    <property type="match status" value="1"/>
</dbReference>
<dbReference type="InterPro" id="IPR000719">
    <property type="entry name" value="Prot_kinase_dom"/>
</dbReference>
<feature type="domain" description="Protein kinase" evidence="2">
    <location>
        <begin position="173"/>
        <end position="452"/>
    </location>
</feature>
<dbReference type="PANTHER" id="PTHR44329:SF260">
    <property type="entry name" value="PROTEIN KINASE DOMAIN-CONTAINING PROTEIN"/>
    <property type="match status" value="1"/>
</dbReference>
<feature type="transmembrane region" description="Helical" evidence="1">
    <location>
        <begin position="702"/>
        <end position="723"/>
    </location>
</feature>
<comment type="caution">
    <text evidence="3">The sequence shown here is derived from an EMBL/GenBank/DDBJ whole genome shotgun (WGS) entry which is preliminary data.</text>
</comment>
<dbReference type="EMBL" id="CM026423">
    <property type="protein sequence ID" value="KAG0584638.1"/>
    <property type="molecule type" value="Genomic_DNA"/>
</dbReference>
<evidence type="ECO:0000259" key="2">
    <source>
        <dbReference type="PROSITE" id="PS50011"/>
    </source>
</evidence>
<dbReference type="InterPro" id="IPR001245">
    <property type="entry name" value="Ser-Thr/Tyr_kinase_cat_dom"/>
</dbReference>
<keyword evidence="4" id="KW-1185">Reference proteome</keyword>
<accession>A0A8T0IPV0</accession>
<dbReference type="InterPro" id="IPR011009">
    <property type="entry name" value="Kinase-like_dom_sf"/>
</dbReference>
<name>A0A8T0IPV0_CERPU</name>
<dbReference type="AlphaFoldDB" id="A0A8T0IPV0"/>
<gene>
    <name evidence="3" type="ORF">KC19_3G224800</name>
</gene>
<keyword evidence="1" id="KW-0472">Membrane</keyword>
<evidence type="ECO:0000313" key="3">
    <source>
        <dbReference type="EMBL" id="KAG0584638.1"/>
    </source>
</evidence>
<dbReference type="InterPro" id="IPR008271">
    <property type="entry name" value="Ser/Thr_kinase_AS"/>
</dbReference>
<keyword evidence="1" id="KW-1133">Transmembrane helix</keyword>
<sequence>MAVVDCRSISSLIHFLYSSLQDRKTCSWSMEQVWSRMPMSWRSAFAVDGVAAALVVGGTLATLLLVSLVSHSTTKKRKKAQASFHLNDENGSVGSSMDSLSITVTAEDEVILGQAELDTDRALGSPDKSLWTAHSAFESDTDEISEAEMQERKEKMRETVVRDDWYVYRREWVRFGKKLAEGGQGEIYAATVVMACEGNELPQEVVVKKFKMFKGISQGHNPPGLDSIKCTNVCRPSGVCFDDGQLCLVMPRLNGDLRAVIDREMKLHCAPPFPALVALHIIMQLATGLKGLHEVGIYHRDLKAGNILVKKMKVNLGSSVDSYKVYVSDFGSSEDITGTLFYRAPEVLRQVQARAEAGMQGRARGSVHPLEHEWAAADVYSFGMICYEILTGEVPMIGDEWSDYSMALSGHRPELPPSMVPDGFRIMIERCWHDDPKCRPTPSEIIECLTMIENSLGVDYGRWLTELEMMATNVEVTGGNLNDHVLELAHLLRHTEPNIPELTNLGTEFLMHVGEFIPKFHALSYLPQQSFPLQKFMELRKLLSLIDLTKCRFLKGTIDLIKAGDDWLRKNDWIRMSELVKKIHAATNKSSLQRSRLAPVDGLPIDEKMVLLRDFVEPQLAAGVWIQHVCIESEVMFRQMSDTKHRWALRRHLLFLCVIYRLRIEALISELASFLSYVVTMLFQCKVLGWILVRVLGKDYSLFWYFDMSPAIGYQLALIRYVGYREFSVWYWRLLYCYLVGYGEGFKYLCLLGFADNVVHNYTAYKQTDFRPHCDFQPINSSTY</sequence>
<protein>
    <recommendedName>
        <fullName evidence="2">Protein kinase domain-containing protein</fullName>
    </recommendedName>
</protein>
<dbReference type="PROSITE" id="PS00108">
    <property type="entry name" value="PROTEIN_KINASE_ST"/>
    <property type="match status" value="1"/>
</dbReference>
<dbReference type="SMART" id="SM00220">
    <property type="entry name" value="S_TKc"/>
    <property type="match status" value="1"/>
</dbReference>